<dbReference type="Pfam" id="PF01168">
    <property type="entry name" value="Ala_racemase_N"/>
    <property type="match status" value="1"/>
</dbReference>
<dbReference type="HAMAP" id="MF_01201">
    <property type="entry name" value="Ala_racemase"/>
    <property type="match status" value="1"/>
</dbReference>
<dbReference type="NCBIfam" id="TIGR00492">
    <property type="entry name" value="alr"/>
    <property type="match status" value="1"/>
</dbReference>
<gene>
    <name evidence="6" type="primary">alr</name>
    <name evidence="6" type="ORF">GCM10009547_14530</name>
</gene>
<feature type="binding site" evidence="4">
    <location>
        <position position="324"/>
    </location>
    <ligand>
        <name>substrate</name>
    </ligand>
</feature>
<feature type="modified residue" description="N6-(pyridoxal phosphate)lysine" evidence="4">
    <location>
        <position position="41"/>
    </location>
</feature>
<keyword evidence="7" id="KW-1185">Reference proteome</keyword>
<comment type="similarity">
    <text evidence="4">Belongs to the alanine racemase family.</text>
</comment>
<dbReference type="Gene3D" id="3.20.20.10">
    <property type="entry name" value="Alanine racemase"/>
    <property type="match status" value="1"/>
</dbReference>
<evidence type="ECO:0000256" key="3">
    <source>
        <dbReference type="ARBA" id="ARBA00023235"/>
    </source>
</evidence>
<dbReference type="InterPro" id="IPR000821">
    <property type="entry name" value="Ala_racemase"/>
</dbReference>
<dbReference type="RefSeq" id="WP_344603126.1">
    <property type="nucleotide sequence ID" value="NZ_BAAAHE010000010.1"/>
</dbReference>
<comment type="caution">
    <text evidence="6">The sequence shown here is derived from an EMBL/GenBank/DDBJ whole genome shotgun (WGS) entry which is preliminary data.</text>
</comment>
<dbReference type="Pfam" id="PF00842">
    <property type="entry name" value="Ala_racemase_C"/>
    <property type="match status" value="1"/>
</dbReference>
<dbReference type="Proteomes" id="UP001500957">
    <property type="component" value="Unassembled WGS sequence"/>
</dbReference>
<dbReference type="InterPro" id="IPR029066">
    <property type="entry name" value="PLP-binding_barrel"/>
</dbReference>
<evidence type="ECO:0000313" key="7">
    <source>
        <dbReference type="Proteomes" id="UP001500957"/>
    </source>
</evidence>
<feature type="active site" description="Proton acceptor; specific for L-alanine" evidence="4">
    <location>
        <position position="276"/>
    </location>
</feature>
<dbReference type="SUPFAM" id="SSF51419">
    <property type="entry name" value="PLP-binding barrel"/>
    <property type="match status" value="1"/>
</dbReference>
<protein>
    <recommendedName>
        <fullName evidence="4">Alanine racemase</fullName>
        <ecNumber evidence="4">5.1.1.1</ecNumber>
    </recommendedName>
</protein>
<evidence type="ECO:0000256" key="4">
    <source>
        <dbReference type="HAMAP-Rule" id="MF_01201"/>
    </source>
</evidence>
<feature type="binding site" evidence="4">
    <location>
        <position position="142"/>
    </location>
    <ligand>
        <name>substrate</name>
    </ligand>
</feature>
<dbReference type="EC" id="5.1.1.1" evidence="4"/>
<comment type="function">
    <text evidence="4">Catalyzes the interconversion of L-alanine and D-alanine. May also act on other amino acids.</text>
</comment>
<dbReference type="PROSITE" id="PS00395">
    <property type="entry name" value="ALANINE_RACEMASE"/>
    <property type="match status" value="1"/>
</dbReference>
<evidence type="ECO:0000313" key="6">
    <source>
        <dbReference type="EMBL" id="GAA0613729.1"/>
    </source>
</evidence>
<evidence type="ECO:0000256" key="2">
    <source>
        <dbReference type="ARBA" id="ARBA00022898"/>
    </source>
</evidence>
<proteinExistence type="inferred from homology"/>
<feature type="domain" description="Alanine racemase C-terminal" evidence="5">
    <location>
        <begin position="255"/>
        <end position="382"/>
    </location>
</feature>
<keyword evidence="2 4" id="KW-0663">Pyridoxal phosphate</keyword>
<comment type="catalytic activity">
    <reaction evidence="4">
        <text>L-alanine = D-alanine</text>
        <dbReference type="Rhea" id="RHEA:20249"/>
        <dbReference type="ChEBI" id="CHEBI:57416"/>
        <dbReference type="ChEBI" id="CHEBI:57972"/>
        <dbReference type="EC" id="5.1.1.1"/>
    </reaction>
</comment>
<dbReference type="PANTHER" id="PTHR30511">
    <property type="entry name" value="ALANINE RACEMASE"/>
    <property type="match status" value="1"/>
</dbReference>
<feature type="active site" description="Proton acceptor; specific for D-alanine" evidence="4">
    <location>
        <position position="41"/>
    </location>
</feature>
<dbReference type="EMBL" id="BAAAHE010000010">
    <property type="protein sequence ID" value="GAA0613729.1"/>
    <property type="molecule type" value="Genomic_DNA"/>
</dbReference>
<reference evidence="7" key="1">
    <citation type="journal article" date="2019" name="Int. J. Syst. Evol. Microbiol.">
        <title>The Global Catalogue of Microorganisms (GCM) 10K type strain sequencing project: providing services to taxonomists for standard genome sequencing and annotation.</title>
        <authorList>
            <consortium name="The Broad Institute Genomics Platform"/>
            <consortium name="The Broad Institute Genome Sequencing Center for Infectious Disease"/>
            <person name="Wu L."/>
            <person name="Ma J."/>
        </authorList>
    </citation>
    <scope>NUCLEOTIDE SEQUENCE [LARGE SCALE GENOMIC DNA]</scope>
    <source>
        <strain evidence="7">JCM 10671</strain>
    </source>
</reference>
<dbReference type="InterPro" id="IPR011079">
    <property type="entry name" value="Ala_racemase_C"/>
</dbReference>
<name>A0ABP3RN61_9ACTN</name>
<accession>A0ABP3RN61</accession>
<dbReference type="Gene3D" id="2.40.37.10">
    <property type="entry name" value="Lyase, Ornithine Decarboxylase, Chain A, domain 1"/>
    <property type="match status" value="1"/>
</dbReference>
<comment type="cofactor">
    <cofactor evidence="1 4">
        <name>pyridoxal 5'-phosphate</name>
        <dbReference type="ChEBI" id="CHEBI:597326"/>
    </cofactor>
</comment>
<comment type="pathway">
    <text evidence="4">Amino-acid biosynthesis; D-alanine biosynthesis; D-alanine from L-alanine: step 1/1.</text>
</comment>
<dbReference type="SUPFAM" id="SSF50621">
    <property type="entry name" value="Alanine racemase C-terminal domain-like"/>
    <property type="match status" value="1"/>
</dbReference>
<dbReference type="PRINTS" id="PR00992">
    <property type="entry name" value="ALARACEMASE"/>
</dbReference>
<dbReference type="CDD" id="cd00430">
    <property type="entry name" value="PLPDE_III_AR"/>
    <property type="match status" value="1"/>
</dbReference>
<evidence type="ECO:0000256" key="1">
    <source>
        <dbReference type="ARBA" id="ARBA00001933"/>
    </source>
</evidence>
<dbReference type="InterPro" id="IPR009006">
    <property type="entry name" value="Ala_racemase/Decarboxylase_C"/>
</dbReference>
<dbReference type="SMART" id="SM01005">
    <property type="entry name" value="Ala_racemase_C"/>
    <property type="match status" value="1"/>
</dbReference>
<dbReference type="InterPro" id="IPR020622">
    <property type="entry name" value="Ala_racemase_pyridoxalP-BS"/>
</dbReference>
<keyword evidence="3 4" id="KW-0413">Isomerase</keyword>
<sequence>MSDSSPPLGNAQARVDLAAVRSNVVALRGHAGAAEVMAVVKADAYGHGMVPVARAAIAGGATWLGAAVLEEALGLRAAGIGPDDARVLCWLIAPGADLEPAVAADVDLSANAVWAVEQVAAAAESAGRTARLHLKIDSGLGRGGATAADWDDLVAAALKEQAAGRVQVVGIWSHLACSDEPGHPSIAAQVEAFTAAVRAAERAGVRPEVRHLANSAAVVNLPETHFDLVRPGIAAYGFSPIPELGDSAHFGLRPAMTLAARLLLTKAVPAGQGVSYGHTYVTDRPTRLGIVPIGYADGIPRTASSRGPMLVGGRRVAIAGRVCMDQVVLDLGDLDVAAGDEVLVFGPGDRGEPTVQEWADTIGTITYEVVTGIGARIPRVYTGA</sequence>
<organism evidence="6 7">
    <name type="scientific">Sporichthya brevicatena</name>
    <dbReference type="NCBI Taxonomy" id="171442"/>
    <lineage>
        <taxon>Bacteria</taxon>
        <taxon>Bacillati</taxon>
        <taxon>Actinomycetota</taxon>
        <taxon>Actinomycetes</taxon>
        <taxon>Sporichthyales</taxon>
        <taxon>Sporichthyaceae</taxon>
        <taxon>Sporichthya</taxon>
    </lineage>
</organism>
<dbReference type="InterPro" id="IPR001608">
    <property type="entry name" value="Ala_racemase_N"/>
</dbReference>
<evidence type="ECO:0000259" key="5">
    <source>
        <dbReference type="SMART" id="SM01005"/>
    </source>
</evidence>
<dbReference type="PANTHER" id="PTHR30511:SF0">
    <property type="entry name" value="ALANINE RACEMASE, CATABOLIC-RELATED"/>
    <property type="match status" value="1"/>
</dbReference>